<dbReference type="GO" id="GO:0004185">
    <property type="term" value="F:serine-type carboxypeptidase activity"/>
    <property type="evidence" value="ECO:0007669"/>
    <property type="project" value="InterPro"/>
</dbReference>
<evidence type="ECO:0000256" key="1">
    <source>
        <dbReference type="ARBA" id="ARBA00009431"/>
    </source>
</evidence>
<evidence type="ECO:0000256" key="2">
    <source>
        <dbReference type="SAM" id="Phobius"/>
    </source>
</evidence>
<dbReference type="InterPro" id="IPR001563">
    <property type="entry name" value="Peptidase_S10"/>
</dbReference>
<name>A0A820GQC9_9BILA</name>
<dbReference type="EMBL" id="CAJOAZ010014652">
    <property type="protein sequence ID" value="CAF4283070.1"/>
    <property type="molecule type" value="Genomic_DNA"/>
</dbReference>
<organism evidence="3 4">
    <name type="scientific">Adineta steineri</name>
    <dbReference type="NCBI Taxonomy" id="433720"/>
    <lineage>
        <taxon>Eukaryota</taxon>
        <taxon>Metazoa</taxon>
        <taxon>Spiralia</taxon>
        <taxon>Gnathifera</taxon>
        <taxon>Rotifera</taxon>
        <taxon>Eurotatoria</taxon>
        <taxon>Bdelloidea</taxon>
        <taxon>Adinetida</taxon>
        <taxon>Adinetidae</taxon>
        <taxon>Adineta</taxon>
    </lineage>
</organism>
<dbReference type="Proteomes" id="UP000663844">
    <property type="component" value="Unassembled WGS sequence"/>
</dbReference>
<dbReference type="AlphaFoldDB" id="A0A820GQC9"/>
<dbReference type="InterPro" id="IPR029058">
    <property type="entry name" value="AB_hydrolase_fold"/>
</dbReference>
<dbReference type="Pfam" id="PF00450">
    <property type="entry name" value="Peptidase_S10"/>
    <property type="match status" value="1"/>
</dbReference>
<keyword evidence="2" id="KW-0472">Membrane</keyword>
<gene>
    <name evidence="3" type="ORF">OXD698_LOCUS45170</name>
</gene>
<evidence type="ECO:0000313" key="4">
    <source>
        <dbReference type="Proteomes" id="UP000663844"/>
    </source>
</evidence>
<protein>
    <submittedName>
        <fullName evidence="3">Uncharacterized protein</fullName>
    </submittedName>
</protein>
<proteinExistence type="inferred from homology"/>
<sequence length="172" mass="19821">EAMIDGMTWNNGTGFDFGNGTSSPKDPWIVDGESAGLIRSARNLTYILFYNASHMVPYDYPRRSRFMLHQFIQLDLISFPDTTTIKNIEQSTRLTRHVAIIVLIVIIVILALTGLIWFFVYKRYPTKVPTLFSIIRVLRTKTRNAEQQQSVMYSRLNDSNIDLHVVDSENFV</sequence>
<dbReference type="SUPFAM" id="SSF53474">
    <property type="entry name" value="alpha/beta-Hydrolases"/>
    <property type="match status" value="1"/>
</dbReference>
<accession>A0A820GQC9</accession>
<keyword evidence="2" id="KW-0812">Transmembrane</keyword>
<dbReference type="Gene3D" id="3.40.50.1820">
    <property type="entry name" value="alpha/beta hydrolase"/>
    <property type="match status" value="1"/>
</dbReference>
<keyword evidence="2" id="KW-1133">Transmembrane helix</keyword>
<comment type="caution">
    <text evidence="3">The sequence shown here is derived from an EMBL/GenBank/DDBJ whole genome shotgun (WGS) entry which is preliminary data.</text>
</comment>
<evidence type="ECO:0000313" key="3">
    <source>
        <dbReference type="EMBL" id="CAF4283070.1"/>
    </source>
</evidence>
<feature type="non-terminal residue" evidence="3">
    <location>
        <position position="1"/>
    </location>
</feature>
<comment type="similarity">
    <text evidence="1">Belongs to the peptidase S10 family.</text>
</comment>
<reference evidence="3" key="1">
    <citation type="submission" date="2021-02" db="EMBL/GenBank/DDBJ databases">
        <authorList>
            <person name="Nowell W R."/>
        </authorList>
    </citation>
    <scope>NUCLEOTIDE SEQUENCE</scope>
</reference>
<feature type="transmembrane region" description="Helical" evidence="2">
    <location>
        <begin position="98"/>
        <end position="120"/>
    </location>
</feature>
<dbReference type="GO" id="GO:0006508">
    <property type="term" value="P:proteolysis"/>
    <property type="evidence" value="ECO:0007669"/>
    <property type="project" value="InterPro"/>
</dbReference>